<evidence type="ECO:0000313" key="1">
    <source>
        <dbReference type="EMBL" id="KAK0150113.1"/>
    </source>
</evidence>
<proteinExistence type="predicted"/>
<evidence type="ECO:0000313" key="2">
    <source>
        <dbReference type="Proteomes" id="UP001174136"/>
    </source>
</evidence>
<dbReference type="PANTHER" id="PTHR38001">
    <property type="entry name" value="PROTEIN CEBPZOS"/>
    <property type="match status" value="1"/>
</dbReference>
<dbReference type="AlphaFoldDB" id="A0AA47N0H8"/>
<protein>
    <submittedName>
        <fullName evidence="1">Protein CEBPZOS</fullName>
    </submittedName>
</protein>
<dbReference type="InterPro" id="IPR037764">
    <property type="entry name" value="CEBPZOS"/>
</dbReference>
<dbReference type="Proteomes" id="UP001174136">
    <property type="component" value="Unassembled WGS sequence"/>
</dbReference>
<accession>A0AA47N0H8</accession>
<gene>
    <name evidence="1" type="primary">Cebpzos</name>
    <name evidence="1" type="ORF">N1851_009123</name>
</gene>
<comment type="caution">
    <text evidence="1">The sequence shown here is derived from an EMBL/GenBank/DDBJ whole genome shotgun (WGS) entry which is preliminary data.</text>
</comment>
<dbReference type="EMBL" id="JAOPHQ010001618">
    <property type="protein sequence ID" value="KAK0150113.1"/>
    <property type="molecule type" value="Genomic_DNA"/>
</dbReference>
<name>A0AA47N0H8_MERPO</name>
<keyword evidence="2" id="KW-1185">Reference proteome</keyword>
<reference evidence="1" key="1">
    <citation type="journal article" date="2023" name="Front. Mar. Sci.">
        <title>A new Merluccius polli reference genome to investigate the effects of global change in West African waters.</title>
        <authorList>
            <person name="Mateo J.L."/>
            <person name="Blanco-Fernandez C."/>
            <person name="Garcia-Vazquez E."/>
            <person name="Machado-Schiaffino G."/>
        </authorList>
    </citation>
    <scope>NUCLEOTIDE SEQUENCE</scope>
    <source>
        <strain evidence="1">C29</strain>
        <tissue evidence="1">Fin</tissue>
    </source>
</reference>
<sequence length="108" mass="12229">MFILSDLCRQRCGIATTRGICRCPPGPGPPGSRTPLARRLFRGLVVAELAGVMAAYGLFHRMNTSQDFRSAMRRRFPAVLEVYYQSNEWGGVYGVREKDRQDWSTKTD</sequence>
<organism evidence="1 2">
    <name type="scientific">Merluccius polli</name>
    <name type="common">Benguela hake</name>
    <name type="synonym">Merluccius cadenati</name>
    <dbReference type="NCBI Taxonomy" id="89951"/>
    <lineage>
        <taxon>Eukaryota</taxon>
        <taxon>Metazoa</taxon>
        <taxon>Chordata</taxon>
        <taxon>Craniata</taxon>
        <taxon>Vertebrata</taxon>
        <taxon>Euteleostomi</taxon>
        <taxon>Actinopterygii</taxon>
        <taxon>Neopterygii</taxon>
        <taxon>Teleostei</taxon>
        <taxon>Neoteleostei</taxon>
        <taxon>Acanthomorphata</taxon>
        <taxon>Zeiogadaria</taxon>
        <taxon>Gadariae</taxon>
        <taxon>Gadiformes</taxon>
        <taxon>Gadoidei</taxon>
        <taxon>Merlucciidae</taxon>
        <taxon>Merluccius</taxon>
    </lineage>
</organism>
<dbReference type="PANTHER" id="PTHR38001:SF1">
    <property type="entry name" value="PROTEIN CEBPZOS"/>
    <property type="match status" value="1"/>
</dbReference>